<proteinExistence type="predicted"/>
<accession>A0A4Q1B9A4</accession>
<feature type="region of interest" description="Disordered" evidence="2">
    <location>
        <begin position="306"/>
        <end position="390"/>
    </location>
</feature>
<dbReference type="Pfam" id="PF02926">
    <property type="entry name" value="THUMP"/>
    <property type="match status" value="1"/>
</dbReference>
<dbReference type="InterPro" id="IPR004114">
    <property type="entry name" value="THUMP_dom"/>
</dbReference>
<gene>
    <name evidence="4" type="ORF">M231_07470</name>
</gene>
<feature type="region of interest" description="Disordered" evidence="2">
    <location>
        <begin position="1"/>
        <end position="67"/>
    </location>
</feature>
<sequence length="420" mass="46731">MSQQAKTQKNKSYKWQNRSDSRGGRGGGGGRGRGGGRGGWHGPSSGSMGESESSKAQHLGRYRDDPLSEMLNAPGIMVTAVQNKERSAEREFIDYLEQVVDELYPETVEVDVKDDPEEEEDLEKMLKKELEGMSGKGKQMSNRFRLCRHEVACVFYVVCLPPLEPLKIILHILEKMEKTAKCPFKFVKRTIPIQAASGATLVQLKESSKSIIARGFEPVLSEDKSLRFGIIVSARHWDKLKKLDMIKNLAENVEELGMGHKVDLNNQDRTILIEAYKNSLGVSVVREYERYKKYNPSMVAETAAKASLPKSAAKSTKSSAQSAPSSQTSTSQAIHLSQQSNISQTARSEKSHVGERTTSEDPTTSTTLKRKSTADQMEEGQIPRKDDGEVGEFVEGDEELGEDFDEIIQDGRSVKVRRVE</sequence>
<dbReference type="GO" id="GO:0003723">
    <property type="term" value="F:RNA binding"/>
    <property type="evidence" value="ECO:0007669"/>
    <property type="project" value="UniProtKB-UniRule"/>
</dbReference>
<comment type="caution">
    <text evidence="4">The sequence shown here is derived from an EMBL/GenBank/DDBJ whole genome shotgun (WGS) entry which is preliminary data.</text>
</comment>
<dbReference type="CDD" id="cd11717">
    <property type="entry name" value="THUMP_THUMPD1_like"/>
    <property type="match status" value="1"/>
</dbReference>
<keyword evidence="1" id="KW-0694">RNA-binding</keyword>
<protein>
    <recommendedName>
        <fullName evidence="3">THUMP domain-containing protein</fullName>
    </recommendedName>
</protein>
<dbReference type="InterPro" id="IPR040183">
    <property type="entry name" value="THUMPD1-like"/>
</dbReference>
<dbReference type="EMBL" id="SDIL01000147">
    <property type="protein sequence ID" value="RXK35272.1"/>
    <property type="molecule type" value="Genomic_DNA"/>
</dbReference>
<dbReference type="AlphaFoldDB" id="A0A4Q1B9A4"/>
<evidence type="ECO:0000313" key="4">
    <source>
        <dbReference type="EMBL" id="RXK35272.1"/>
    </source>
</evidence>
<dbReference type="PANTHER" id="PTHR13452:SF10">
    <property type="entry name" value="THUMP DOMAIN-CONTAINING PROTEIN 1"/>
    <property type="match status" value="1"/>
</dbReference>
<dbReference type="OrthoDB" id="367221at2759"/>
<feature type="compositionally biased region" description="Low complexity" evidence="2">
    <location>
        <begin position="306"/>
        <end position="333"/>
    </location>
</feature>
<feature type="domain" description="THUMP" evidence="3">
    <location>
        <begin position="173"/>
        <end position="286"/>
    </location>
</feature>
<organism evidence="4 5">
    <name type="scientific">Tremella mesenterica</name>
    <name type="common">Jelly fungus</name>
    <dbReference type="NCBI Taxonomy" id="5217"/>
    <lineage>
        <taxon>Eukaryota</taxon>
        <taxon>Fungi</taxon>
        <taxon>Dikarya</taxon>
        <taxon>Basidiomycota</taxon>
        <taxon>Agaricomycotina</taxon>
        <taxon>Tremellomycetes</taxon>
        <taxon>Tremellales</taxon>
        <taxon>Tremellaceae</taxon>
        <taxon>Tremella</taxon>
    </lineage>
</organism>
<name>A0A4Q1B9A4_TREME</name>
<evidence type="ECO:0000256" key="2">
    <source>
        <dbReference type="SAM" id="MobiDB-lite"/>
    </source>
</evidence>
<dbReference type="Proteomes" id="UP000289152">
    <property type="component" value="Unassembled WGS sequence"/>
</dbReference>
<feature type="compositionally biased region" description="Gly residues" evidence="2">
    <location>
        <begin position="24"/>
        <end position="41"/>
    </location>
</feature>
<dbReference type="PANTHER" id="PTHR13452">
    <property type="entry name" value="THUMP DOMAIN CONTAINING PROTEIN 1-RELATED"/>
    <property type="match status" value="1"/>
</dbReference>
<feature type="compositionally biased region" description="Basic and acidic residues" evidence="2">
    <location>
        <begin position="347"/>
        <end position="359"/>
    </location>
</feature>
<dbReference type="GO" id="GO:0006400">
    <property type="term" value="P:tRNA modification"/>
    <property type="evidence" value="ECO:0007669"/>
    <property type="project" value="InterPro"/>
</dbReference>
<dbReference type="Gene3D" id="3.30.2300.10">
    <property type="entry name" value="THUMP superfamily"/>
    <property type="match status" value="1"/>
</dbReference>
<feature type="compositionally biased region" description="Polar residues" evidence="2">
    <location>
        <begin position="334"/>
        <end position="346"/>
    </location>
</feature>
<reference evidence="4 5" key="1">
    <citation type="submission" date="2016-06" db="EMBL/GenBank/DDBJ databases">
        <title>Evolution of pathogenesis and genome organization in the Tremellales.</title>
        <authorList>
            <person name="Cuomo C."/>
            <person name="Litvintseva A."/>
            <person name="Heitman J."/>
            <person name="Chen Y."/>
            <person name="Sun S."/>
            <person name="Springer D."/>
            <person name="Dromer F."/>
            <person name="Young S."/>
            <person name="Zeng Q."/>
            <person name="Chapman S."/>
            <person name="Gujja S."/>
            <person name="Saif S."/>
            <person name="Birren B."/>
        </authorList>
    </citation>
    <scope>NUCLEOTIDE SEQUENCE [LARGE SCALE GENOMIC DNA]</scope>
    <source>
        <strain evidence="4 5">ATCC 28783</strain>
    </source>
</reference>
<evidence type="ECO:0000256" key="1">
    <source>
        <dbReference type="PROSITE-ProRule" id="PRU00529"/>
    </source>
</evidence>
<dbReference type="InParanoid" id="A0A4Q1B9A4"/>
<evidence type="ECO:0000313" key="5">
    <source>
        <dbReference type="Proteomes" id="UP000289152"/>
    </source>
</evidence>
<dbReference type="PROSITE" id="PS51165">
    <property type="entry name" value="THUMP"/>
    <property type="match status" value="1"/>
</dbReference>
<evidence type="ECO:0000259" key="3">
    <source>
        <dbReference type="PROSITE" id="PS51165"/>
    </source>
</evidence>
<dbReference type="SUPFAM" id="SSF143437">
    <property type="entry name" value="THUMP domain-like"/>
    <property type="match status" value="1"/>
</dbReference>
<dbReference type="FunCoup" id="A0A4Q1B9A4">
    <property type="interactions" value="545"/>
</dbReference>
<dbReference type="VEuPathDB" id="FungiDB:TREMEDRAFT_44662"/>
<keyword evidence="5" id="KW-1185">Reference proteome</keyword>